<dbReference type="GO" id="GO:0008882">
    <property type="term" value="F:[glutamate-ammonia-ligase] adenylyltransferase activity"/>
    <property type="evidence" value="ECO:0007669"/>
    <property type="project" value="UniProtKB-UniRule"/>
</dbReference>
<dbReference type="OrthoDB" id="9759366at2"/>
<dbReference type="Gene3D" id="1.20.120.1510">
    <property type="match status" value="1"/>
</dbReference>
<feature type="domain" description="PII-uridylyltransferase/Glutamine-synthetase adenylyltransferase" evidence="9">
    <location>
        <begin position="842"/>
        <end position="919"/>
    </location>
</feature>
<dbReference type="GO" id="GO:0016874">
    <property type="term" value="F:ligase activity"/>
    <property type="evidence" value="ECO:0007669"/>
    <property type="project" value="UniProtKB-KW"/>
</dbReference>
<evidence type="ECO:0000256" key="3">
    <source>
        <dbReference type="ARBA" id="ARBA00022741"/>
    </source>
</evidence>
<evidence type="ECO:0000313" key="10">
    <source>
        <dbReference type="EMBL" id="RMA80195.1"/>
    </source>
</evidence>
<feature type="region of interest" description="Adenylyl removase" evidence="7">
    <location>
        <begin position="1"/>
        <end position="440"/>
    </location>
</feature>
<dbReference type="SUPFAM" id="SSF81593">
    <property type="entry name" value="Nucleotidyltransferase substrate binding subunit/domain"/>
    <property type="match status" value="2"/>
</dbReference>
<feature type="region of interest" description="Adenylyl transferase" evidence="7">
    <location>
        <begin position="450"/>
        <end position="945"/>
    </location>
</feature>
<evidence type="ECO:0000256" key="2">
    <source>
        <dbReference type="ARBA" id="ARBA00022695"/>
    </source>
</evidence>
<proteinExistence type="inferred from homology"/>
<evidence type="ECO:0000256" key="7">
    <source>
        <dbReference type="HAMAP-Rule" id="MF_00802"/>
    </source>
</evidence>
<evidence type="ECO:0000259" key="8">
    <source>
        <dbReference type="Pfam" id="PF03710"/>
    </source>
</evidence>
<evidence type="ECO:0000259" key="9">
    <source>
        <dbReference type="Pfam" id="PF08335"/>
    </source>
</evidence>
<dbReference type="FunFam" id="1.20.120.330:FF:000005">
    <property type="entry name" value="Bifunctional glutamine synthetase adenylyltransferase/adenylyl-removing enzyme"/>
    <property type="match status" value="1"/>
</dbReference>
<comment type="similarity">
    <text evidence="7">Belongs to the GlnE family.</text>
</comment>
<dbReference type="InterPro" id="IPR013546">
    <property type="entry name" value="PII_UdlTrfase/GS_AdlTrfase"/>
</dbReference>
<comment type="cofactor">
    <cofactor evidence="7">
        <name>Mg(2+)</name>
        <dbReference type="ChEBI" id="CHEBI:18420"/>
    </cofactor>
</comment>
<feature type="domain" description="Glutamate-ammonia ligase adenylyltransferase repeated" evidence="8">
    <location>
        <begin position="551"/>
        <end position="803"/>
    </location>
</feature>
<dbReference type="Pfam" id="PF08335">
    <property type="entry name" value="GlnD_UR_UTase"/>
    <property type="match status" value="2"/>
</dbReference>
<organism evidence="10 11">
    <name type="scientific">Umboniibacter marinipuniceus</name>
    <dbReference type="NCBI Taxonomy" id="569599"/>
    <lineage>
        <taxon>Bacteria</taxon>
        <taxon>Pseudomonadati</taxon>
        <taxon>Pseudomonadota</taxon>
        <taxon>Gammaproteobacteria</taxon>
        <taxon>Cellvibrionales</taxon>
        <taxon>Cellvibrionaceae</taxon>
        <taxon>Umboniibacter</taxon>
    </lineage>
</organism>
<dbReference type="AlphaFoldDB" id="A0A3M0ACL3"/>
<keyword evidence="5 7" id="KW-0460">Magnesium</keyword>
<dbReference type="PANTHER" id="PTHR30621:SF0">
    <property type="entry name" value="BIFUNCTIONAL GLUTAMINE SYNTHETASE ADENYLYLTRANSFERASE_ADENYLYL-REMOVING ENZYME"/>
    <property type="match status" value="1"/>
</dbReference>
<dbReference type="InterPro" id="IPR023057">
    <property type="entry name" value="GlnE"/>
</dbReference>
<keyword evidence="4 7" id="KW-0067">ATP-binding</keyword>
<dbReference type="Gene3D" id="3.30.460.10">
    <property type="entry name" value="Beta Polymerase, domain 2"/>
    <property type="match status" value="2"/>
</dbReference>
<dbReference type="NCBIfam" id="NF008292">
    <property type="entry name" value="PRK11072.1"/>
    <property type="match status" value="1"/>
</dbReference>
<evidence type="ECO:0000256" key="4">
    <source>
        <dbReference type="ARBA" id="ARBA00022840"/>
    </source>
</evidence>
<comment type="catalytic activity">
    <reaction evidence="7">
        <text>[glutamine synthetase]-O(4)-(5'-adenylyl)-L-tyrosine + phosphate = [glutamine synthetase]-L-tyrosine + ADP</text>
        <dbReference type="Rhea" id="RHEA:43716"/>
        <dbReference type="Rhea" id="RHEA-COMP:10660"/>
        <dbReference type="Rhea" id="RHEA-COMP:10661"/>
        <dbReference type="ChEBI" id="CHEBI:43474"/>
        <dbReference type="ChEBI" id="CHEBI:46858"/>
        <dbReference type="ChEBI" id="CHEBI:83624"/>
        <dbReference type="ChEBI" id="CHEBI:456216"/>
        <dbReference type="EC" id="2.7.7.89"/>
    </reaction>
</comment>
<keyword evidence="1 7" id="KW-0808">Transferase</keyword>
<dbReference type="InterPro" id="IPR043519">
    <property type="entry name" value="NT_sf"/>
</dbReference>
<accession>A0A3M0ACL3</accession>
<dbReference type="CDD" id="cd05401">
    <property type="entry name" value="NT_GlnE_GlnD_like"/>
    <property type="match status" value="2"/>
</dbReference>
<dbReference type="EMBL" id="REFJ01000003">
    <property type="protein sequence ID" value="RMA80195.1"/>
    <property type="molecule type" value="Genomic_DNA"/>
</dbReference>
<dbReference type="Pfam" id="PF03710">
    <property type="entry name" value="GlnE"/>
    <property type="match status" value="2"/>
</dbReference>
<dbReference type="InterPro" id="IPR005190">
    <property type="entry name" value="GlnE_rpt_dom"/>
</dbReference>
<comment type="caution">
    <text evidence="10">The sequence shown here is derived from an EMBL/GenBank/DDBJ whole genome shotgun (WGS) entry which is preliminary data.</text>
</comment>
<comment type="function">
    <text evidence="7">Involved in the regulation of glutamine synthetase GlnA, a key enzyme in the process to assimilate ammonia. When cellular nitrogen levels are high, the C-terminal adenylyl transferase (AT) inactivates GlnA by covalent transfer of an adenylyl group from ATP to specific tyrosine residue of GlnA, thus reducing its activity. Conversely, when nitrogen levels are low, the N-terminal adenylyl removase (AR) activates GlnA by removing the adenylyl group by phosphorolysis, increasing its activity. The regulatory region of GlnE binds the signal transduction protein PII (GlnB) which indicates the nitrogen status of the cell.</text>
</comment>
<comment type="catalytic activity">
    <reaction evidence="7">
        <text>[glutamine synthetase]-L-tyrosine + ATP = [glutamine synthetase]-O(4)-(5'-adenylyl)-L-tyrosine + diphosphate</text>
        <dbReference type="Rhea" id="RHEA:18589"/>
        <dbReference type="Rhea" id="RHEA-COMP:10660"/>
        <dbReference type="Rhea" id="RHEA-COMP:10661"/>
        <dbReference type="ChEBI" id="CHEBI:30616"/>
        <dbReference type="ChEBI" id="CHEBI:33019"/>
        <dbReference type="ChEBI" id="CHEBI:46858"/>
        <dbReference type="ChEBI" id="CHEBI:83624"/>
        <dbReference type="EC" id="2.7.7.42"/>
    </reaction>
</comment>
<evidence type="ECO:0000256" key="1">
    <source>
        <dbReference type="ARBA" id="ARBA00022679"/>
    </source>
</evidence>
<keyword evidence="6 7" id="KW-0511">Multifunctional enzyme</keyword>
<dbReference type="Gene3D" id="1.20.120.330">
    <property type="entry name" value="Nucleotidyltransferases domain 2"/>
    <property type="match status" value="2"/>
</dbReference>
<dbReference type="GO" id="GO:0047388">
    <property type="term" value="F:[glutamine synthetase]-adenylyl-L-tyrosine phosphorylase activity"/>
    <property type="evidence" value="ECO:0007669"/>
    <property type="project" value="UniProtKB-EC"/>
</dbReference>
<dbReference type="GO" id="GO:0000287">
    <property type="term" value="F:magnesium ion binding"/>
    <property type="evidence" value="ECO:0007669"/>
    <property type="project" value="UniProtKB-UniRule"/>
</dbReference>
<dbReference type="EC" id="2.7.7.42" evidence="7"/>
<reference evidence="10 11" key="1">
    <citation type="submission" date="2018-10" db="EMBL/GenBank/DDBJ databases">
        <title>Genomic Encyclopedia of Type Strains, Phase IV (KMG-IV): sequencing the most valuable type-strain genomes for metagenomic binning, comparative biology and taxonomic classification.</title>
        <authorList>
            <person name="Goeker M."/>
        </authorList>
    </citation>
    <scope>NUCLEOTIDE SEQUENCE [LARGE SCALE GENOMIC DNA]</scope>
    <source>
        <strain evidence="10 11">DSM 25080</strain>
    </source>
</reference>
<evidence type="ECO:0000256" key="5">
    <source>
        <dbReference type="ARBA" id="ARBA00022842"/>
    </source>
</evidence>
<dbReference type="EC" id="2.7.7.89" evidence="7"/>
<evidence type="ECO:0000313" key="11">
    <source>
        <dbReference type="Proteomes" id="UP000267187"/>
    </source>
</evidence>
<dbReference type="GO" id="GO:0005524">
    <property type="term" value="F:ATP binding"/>
    <property type="evidence" value="ECO:0007669"/>
    <property type="project" value="UniProtKB-UniRule"/>
</dbReference>
<dbReference type="GO" id="GO:0000820">
    <property type="term" value="P:regulation of glutamine family amino acid metabolic process"/>
    <property type="evidence" value="ECO:0007669"/>
    <property type="project" value="UniProtKB-UniRule"/>
</dbReference>
<protein>
    <recommendedName>
        <fullName evidence="7">Bifunctional glutamine synthetase adenylyltransferase/adenylyl-removing enzyme</fullName>
    </recommendedName>
    <alternativeName>
        <fullName evidence="7">ATP:glutamine synthetase adenylyltransferase</fullName>
    </alternativeName>
    <alternativeName>
        <fullName evidence="7">ATase</fullName>
    </alternativeName>
    <domain>
        <recommendedName>
            <fullName evidence="7">Glutamine synthetase adenylyl-L-tyrosine phosphorylase</fullName>
            <ecNumber evidence="7">2.7.7.89</ecNumber>
        </recommendedName>
        <alternativeName>
            <fullName evidence="7">Adenylyl removase</fullName>
            <shortName evidence="7">AR</shortName>
            <shortName evidence="7">AT-N</shortName>
        </alternativeName>
    </domain>
    <domain>
        <recommendedName>
            <fullName evidence="7">Glutamine synthetase adenylyl transferase</fullName>
            <ecNumber evidence="7">2.7.7.42</ecNumber>
        </recommendedName>
        <alternativeName>
            <fullName evidence="7">Adenylyl transferase</fullName>
            <shortName evidence="7">AT</shortName>
            <shortName evidence="7">AT-C</shortName>
        </alternativeName>
    </domain>
</protein>
<feature type="domain" description="PII-uridylyltransferase/Glutamine-synthetase adenylyltransferase" evidence="9">
    <location>
        <begin position="298"/>
        <end position="434"/>
    </location>
</feature>
<sequence length="945" mass="107528">MITTMQTFDLARSEKLAEQLPELQHWQASSPQLQLVLMGSDYVSGLLAAGRVELSLLSAILDESLTLSELCSEQARAELMALSDEAEFNCALRQLRQRTQTLLIARDLARLSNTQQTCREISECADFFIEIARDWHQQQLSQQFGEARSISGEPLSLAILAMGKLGGRELNLSSDIDLVFCFREAGYTQSEKQIDHQRYFTKIGQGIIRSLDQTTAEGFVYRVDMRLRPYGSSGALVSNFDSFEQYLQSQGRPWERYAMAKARVISSSAQDQQILRQQLSSFAFRRYIDFSVIDSLREIKSLIKSENKRLNRVDNVKLGRGGIREIEFIFQSFQVVRGGREIRLQSPSLFAVAPQLVELGLMDGETVDALLNAYCFLRDVEHRIQAWQDEQSQTLPGDERGRGRIAWLMGFSELSEFETELARHRELASTVFSQTITDEPRDQSSRFKLSPIWYSLWKMDIAEADLDAFGYQSIQTVVEQIHAVRSSRVIEQLTPESRQRLDEFAPRLLAACAAADKPDETLERTWPLLKSIIRRSAYMVMMLEHPQVMGELIKLAALSPWIAEQFVRHPALLDELMNAQRLYSPPTRESLQSEIREQLMRLNWDDLEGHMEVLRYYRRAHILRVAACELTGRLPLTQVSDYLTWLAEVILEQVVSIAWAQMTAKHGAPVVDGAEILEGDHFCVLAYGKLGGIELGYSSDLDIVFIHDTDAFSSTQGAKPIDHQTFFSRLGQRIIHILATEMPSGRLYEIDTRLRPSGNSGPLTSSYVAFEKYQLKSAWVWEHQALVRARPVAGSGALAKKVNRLRHQILGMNRDRATLRSEVVGMRDKMKAHLSNKDPQLFHLKHDKGGMVDIEFMVQFLVLAYAQQHVEMARYTDNIRLIESFVVTGILSETQAEQLISAYKAYRSAGHRLALQQHSLQVSAQEFAASREVVTALWQQYLDNE</sequence>
<keyword evidence="11" id="KW-1185">Reference proteome</keyword>
<keyword evidence="3 7" id="KW-0547">Nucleotide-binding</keyword>
<keyword evidence="10" id="KW-0436">Ligase</keyword>
<feature type="domain" description="Glutamate-ammonia ligase adenylyltransferase repeated" evidence="8">
    <location>
        <begin position="32"/>
        <end position="273"/>
    </location>
</feature>
<dbReference type="PANTHER" id="PTHR30621">
    <property type="entry name" value="GLUTAMINE SYNTHETASE ADENYLYLTRANSFERASE"/>
    <property type="match status" value="1"/>
</dbReference>
<dbReference type="Proteomes" id="UP000267187">
    <property type="component" value="Unassembled WGS sequence"/>
</dbReference>
<keyword evidence="2 7" id="KW-0548">Nucleotidyltransferase</keyword>
<dbReference type="SUPFAM" id="SSF81301">
    <property type="entry name" value="Nucleotidyltransferase"/>
    <property type="match status" value="2"/>
</dbReference>
<dbReference type="FunFam" id="3.30.460.10:FF:000009">
    <property type="entry name" value="Bifunctional glutamine synthetase adenylyltransferase/adenylyl-removing enzyme"/>
    <property type="match status" value="1"/>
</dbReference>
<name>A0A3M0ACL3_9GAMM</name>
<dbReference type="GO" id="GO:0005829">
    <property type="term" value="C:cytosol"/>
    <property type="evidence" value="ECO:0007669"/>
    <property type="project" value="TreeGrafter"/>
</dbReference>
<gene>
    <name evidence="7" type="primary">glnE</name>
    <name evidence="10" type="ORF">DFR27_1558</name>
</gene>
<dbReference type="HAMAP" id="MF_00802">
    <property type="entry name" value="GlnE"/>
    <property type="match status" value="1"/>
</dbReference>
<evidence type="ECO:0000256" key="6">
    <source>
        <dbReference type="ARBA" id="ARBA00023268"/>
    </source>
</evidence>